<protein>
    <submittedName>
        <fullName evidence="2">Uncharacterized protein</fullName>
    </submittedName>
</protein>
<keyword evidence="1" id="KW-0472">Membrane</keyword>
<name>A0A934VFX8_9BACT</name>
<comment type="caution">
    <text evidence="2">The sequence shown here is derived from an EMBL/GenBank/DDBJ whole genome shotgun (WGS) entry which is preliminary data.</text>
</comment>
<dbReference type="EMBL" id="JAENII010000005">
    <property type="protein sequence ID" value="MBK1827045.1"/>
    <property type="molecule type" value="Genomic_DNA"/>
</dbReference>
<accession>A0A934VFX8</accession>
<dbReference type="Proteomes" id="UP000658278">
    <property type="component" value="Unassembled WGS sequence"/>
</dbReference>
<evidence type="ECO:0000313" key="2">
    <source>
        <dbReference type="EMBL" id="MBK1827045.1"/>
    </source>
</evidence>
<keyword evidence="3" id="KW-1185">Reference proteome</keyword>
<sequence length="595" mass="66337">MVAYQHPSELNPLQRYRQASAILRGTSRASNDGWYDNPLDHEFQLHLHIDGTRVESITFHRPTDTWAPGPQIDEDLILDPSRVPDFAEEVITLAKQVDAKSVGIILHIADEFATTEIKPELDNPGALNELQEAIQTDPKSVLDDGSLSAEDHSWRLIPYPAAGSDTIATAVTLSKHAADFADALRSHGAAKNFPVATLSVSAPLLTLIALPELRPNSNGKSFLTVLNYARFTVLAFFNEHGDLRLLRTLQHRGQRRPSNLRHAAATTAAAMEMSAPDILIFPLAGEPDPQMTSDLEQVFEHSEIVEIDWTKTPYHNDKLAGSTPEMRIATEYKKEIDSPLAQAHTFVTLRNDGWALQDFLPMDSVNAETFPSRSEMKLLRASKYARHGLIVVTILALFWVGLGLLGMVRQPEWTFKSNEATVLNNRLAALGKERQRILHWDNLLEDRSKGWTSMEMLSRFFPERSGFIITGYSHTATPEKTAGQARIGFIKQWRFTGLALEDSLETLADLRSRDGISSAFSEIARVTGNQAFQPDLPTRSVFINVKTQENGAYKPLPPESMVVTDPSHYPYQFELTITQRFEADDPLALNVTAAP</sequence>
<feature type="transmembrane region" description="Helical" evidence="1">
    <location>
        <begin position="384"/>
        <end position="408"/>
    </location>
</feature>
<reference evidence="2" key="1">
    <citation type="submission" date="2021-01" db="EMBL/GenBank/DDBJ databases">
        <title>Modified the classification status of verrucomicrobia.</title>
        <authorList>
            <person name="Feng X."/>
        </authorList>
    </citation>
    <scope>NUCLEOTIDE SEQUENCE</scope>
    <source>
        <strain evidence="2">KCTC 22201</strain>
    </source>
</reference>
<dbReference type="AlphaFoldDB" id="A0A934VFX8"/>
<dbReference type="RefSeq" id="WP_200278493.1">
    <property type="nucleotide sequence ID" value="NZ_JAENII010000005.1"/>
</dbReference>
<keyword evidence="1" id="KW-1133">Transmembrane helix</keyword>
<gene>
    <name evidence="2" type="ORF">JIN81_08440</name>
</gene>
<evidence type="ECO:0000313" key="3">
    <source>
        <dbReference type="Proteomes" id="UP000658278"/>
    </source>
</evidence>
<proteinExistence type="predicted"/>
<keyword evidence="1" id="KW-0812">Transmembrane</keyword>
<evidence type="ECO:0000256" key="1">
    <source>
        <dbReference type="SAM" id="Phobius"/>
    </source>
</evidence>
<organism evidence="2 3">
    <name type="scientific">Haloferula rosea</name>
    <dbReference type="NCBI Taxonomy" id="490093"/>
    <lineage>
        <taxon>Bacteria</taxon>
        <taxon>Pseudomonadati</taxon>
        <taxon>Verrucomicrobiota</taxon>
        <taxon>Verrucomicrobiia</taxon>
        <taxon>Verrucomicrobiales</taxon>
        <taxon>Verrucomicrobiaceae</taxon>
        <taxon>Haloferula</taxon>
    </lineage>
</organism>